<dbReference type="EMBL" id="NWUJ01000010">
    <property type="protein sequence ID" value="PFH32750.1"/>
    <property type="molecule type" value="Genomic_DNA"/>
</dbReference>
<name>A0A2A9MBI1_BESBE</name>
<dbReference type="PROSITE" id="PS51746">
    <property type="entry name" value="PPM_2"/>
    <property type="match status" value="1"/>
</dbReference>
<dbReference type="SMART" id="SM00332">
    <property type="entry name" value="PP2Cc"/>
    <property type="match status" value="1"/>
</dbReference>
<reference evidence="2 3" key="1">
    <citation type="submission" date="2017-09" db="EMBL/GenBank/DDBJ databases">
        <title>Genome sequencing of Besnoitia besnoiti strain Bb-Ger1.</title>
        <authorList>
            <person name="Schares G."/>
            <person name="Venepally P."/>
            <person name="Lorenzi H.A."/>
        </authorList>
    </citation>
    <scope>NUCLEOTIDE SEQUENCE [LARGE SCALE GENOMIC DNA]</scope>
    <source>
        <strain evidence="2 3">Bb-Ger1</strain>
    </source>
</reference>
<dbReference type="Gene3D" id="3.60.40.10">
    <property type="entry name" value="PPM-type phosphatase domain"/>
    <property type="match status" value="1"/>
</dbReference>
<dbReference type="CDD" id="cd00143">
    <property type="entry name" value="PP2Cc"/>
    <property type="match status" value="1"/>
</dbReference>
<dbReference type="OrthoDB" id="10264738at2759"/>
<sequence>MKVREGFMEVGLAMMKGKRNYIEDAALVDARLPGQPNVRVQAVFDGHTGSEAAHFLAVNLQPTLAEVGSISPDSLTEACERLEMKLREAVRRSGSTAVIAVIEVVSERRPVLVRGREIIPEKDTGFKTLREKHRPTEKRLPQRKVTLGTEEAPVRVLVANVGDSRGLILTGEDYVELTKDHIPVDEERARVEAAGGRVQETGGVSRVRGLMMTRSFGDFAKKAPRVEPAIISTPEIRQFFMQWHDAMVLFSDGLVDGKLDWESVAFIVARELRDGISIRLAADELVQKAYGSGSTDNMTALVTRVHRKPRKPKAKVVTSIGPAESETKEDWSFKIKEGESMSLPMF</sequence>
<dbReference type="GeneID" id="40306424"/>
<gene>
    <name evidence="2" type="ORF">BESB_013620</name>
</gene>
<dbReference type="RefSeq" id="XP_029216759.1">
    <property type="nucleotide sequence ID" value="XM_029360092.1"/>
</dbReference>
<keyword evidence="3" id="KW-1185">Reference proteome</keyword>
<dbReference type="AlphaFoldDB" id="A0A2A9MBI1"/>
<dbReference type="Pfam" id="PF00481">
    <property type="entry name" value="PP2C"/>
    <property type="match status" value="2"/>
</dbReference>
<dbReference type="SUPFAM" id="SSF81606">
    <property type="entry name" value="PP2C-like"/>
    <property type="match status" value="1"/>
</dbReference>
<dbReference type="KEGG" id="bbes:BESB_013620"/>
<feature type="domain" description="PPM-type phosphatase" evidence="1">
    <location>
        <begin position="9"/>
        <end position="305"/>
    </location>
</feature>
<organism evidence="2 3">
    <name type="scientific">Besnoitia besnoiti</name>
    <name type="common">Apicomplexan protozoan</name>
    <dbReference type="NCBI Taxonomy" id="94643"/>
    <lineage>
        <taxon>Eukaryota</taxon>
        <taxon>Sar</taxon>
        <taxon>Alveolata</taxon>
        <taxon>Apicomplexa</taxon>
        <taxon>Conoidasida</taxon>
        <taxon>Coccidia</taxon>
        <taxon>Eucoccidiorida</taxon>
        <taxon>Eimeriorina</taxon>
        <taxon>Sarcocystidae</taxon>
        <taxon>Besnoitia</taxon>
    </lineage>
</organism>
<evidence type="ECO:0000313" key="3">
    <source>
        <dbReference type="Proteomes" id="UP000224006"/>
    </source>
</evidence>
<proteinExistence type="predicted"/>
<dbReference type="InterPro" id="IPR001932">
    <property type="entry name" value="PPM-type_phosphatase-like_dom"/>
</dbReference>
<dbReference type="PANTHER" id="PTHR47992">
    <property type="entry name" value="PROTEIN PHOSPHATASE"/>
    <property type="match status" value="1"/>
</dbReference>
<dbReference type="GO" id="GO:0004722">
    <property type="term" value="F:protein serine/threonine phosphatase activity"/>
    <property type="evidence" value="ECO:0007669"/>
    <property type="project" value="InterPro"/>
</dbReference>
<dbReference type="STRING" id="94643.A0A2A9MBI1"/>
<dbReference type="InterPro" id="IPR015655">
    <property type="entry name" value="PP2C"/>
</dbReference>
<comment type="caution">
    <text evidence="2">The sequence shown here is derived from an EMBL/GenBank/DDBJ whole genome shotgun (WGS) entry which is preliminary data.</text>
</comment>
<dbReference type="InterPro" id="IPR036457">
    <property type="entry name" value="PPM-type-like_dom_sf"/>
</dbReference>
<evidence type="ECO:0000313" key="2">
    <source>
        <dbReference type="EMBL" id="PFH32750.1"/>
    </source>
</evidence>
<accession>A0A2A9MBI1</accession>
<evidence type="ECO:0000259" key="1">
    <source>
        <dbReference type="PROSITE" id="PS51746"/>
    </source>
</evidence>
<dbReference type="Proteomes" id="UP000224006">
    <property type="component" value="Chromosome IX"/>
</dbReference>
<protein>
    <submittedName>
        <fullName evidence="2">Protein phosphatase 2C domain-containing protein</fullName>
    </submittedName>
</protein>
<dbReference type="VEuPathDB" id="ToxoDB:BESB_013620"/>